<gene>
    <name evidence="2" type="ORF">LSAT_V11C400166620</name>
</gene>
<dbReference type="PANTHER" id="PTHR47718">
    <property type="entry name" value="OS01G0519700 PROTEIN"/>
    <property type="match status" value="1"/>
</dbReference>
<feature type="signal peptide" evidence="1">
    <location>
        <begin position="1"/>
        <end position="17"/>
    </location>
</feature>
<keyword evidence="1" id="KW-0732">Signal</keyword>
<reference evidence="2 3" key="1">
    <citation type="journal article" date="2017" name="Nat. Commun.">
        <title>Genome assembly with in vitro proximity ligation data and whole-genome triplication in lettuce.</title>
        <authorList>
            <person name="Reyes-Chin-Wo S."/>
            <person name="Wang Z."/>
            <person name="Yang X."/>
            <person name="Kozik A."/>
            <person name="Arikit S."/>
            <person name="Song C."/>
            <person name="Xia L."/>
            <person name="Froenicke L."/>
            <person name="Lavelle D.O."/>
            <person name="Truco M.J."/>
            <person name="Xia R."/>
            <person name="Zhu S."/>
            <person name="Xu C."/>
            <person name="Xu H."/>
            <person name="Xu X."/>
            <person name="Cox K."/>
            <person name="Korf I."/>
            <person name="Meyers B.C."/>
            <person name="Michelmore R.W."/>
        </authorList>
    </citation>
    <scope>NUCLEOTIDE SEQUENCE [LARGE SCALE GENOMIC DNA]</scope>
    <source>
        <strain evidence="3">cv. Salinas</strain>
        <tissue evidence="2">Seedlings</tissue>
    </source>
</reference>
<organism evidence="2 3">
    <name type="scientific">Lactuca sativa</name>
    <name type="common">Garden lettuce</name>
    <dbReference type="NCBI Taxonomy" id="4236"/>
    <lineage>
        <taxon>Eukaryota</taxon>
        <taxon>Viridiplantae</taxon>
        <taxon>Streptophyta</taxon>
        <taxon>Embryophyta</taxon>
        <taxon>Tracheophyta</taxon>
        <taxon>Spermatophyta</taxon>
        <taxon>Magnoliopsida</taxon>
        <taxon>eudicotyledons</taxon>
        <taxon>Gunneridae</taxon>
        <taxon>Pentapetalae</taxon>
        <taxon>asterids</taxon>
        <taxon>campanulids</taxon>
        <taxon>Asterales</taxon>
        <taxon>Asteraceae</taxon>
        <taxon>Cichorioideae</taxon>
        <taxon>Cichorieae</taxon>
        <taxon>Lactucinae</taxon>
        <taxon>Lactuca</taxon>
    </lineage>
</organism>
<proteinExistence type="predicted"/>
<protein>
    <recommendedName>
        <fullName evidence="4">Protein FAR1-RELATED SEQUENCE</fullName>
    </recommendedName>
</protein>
<dbReference type="AlphaFoldDB" id="A0A9R1XHJ1"/>
<dbReference type="Proteomes" id="UP000235145">
    <property type="component" value="Unassembled WGS sequence"/>
</dbReference>
<keyword evidence="3" id="KW-1185">Reference proteome</keyword>
<sequence>MEKRILVLIFCSGTCVFVQIMMFETKATDEAIESHINENVDTNDFKTTYDSEEVNDFDMNIKFDEDKDNFERILRKNFNTLDNAYTFYNNYSFLHGFGIRKDDTKMVSNSQKKNDSSGNEKKHRRDVKMDAKQSFRITIQKDVKWLRKELYGLIKHSQDKTLVDSDKQRDAYTKFRDIILFDVAYMINKFKMSFAPLIGVNYHGQSKVFHGAFLENKKEETFNKYPKAIITDQDKAMGNAIKKNTFNRIFPVTMIFKKSYKEWVNSDTTKQFEIAWEVIRSKYKLENNV</sequence>
<dbReference type="EMBL" id="NBSK02000004">
    <property type="protein sequence ID" value="KAJ0212919.1"/>
    <property type="molecule type" value="Genomic_DNA"/>
</dbReference>
<dbReference type="PANTHER" id="PTHR47718:SF7">
    <property type="entry name" value="PROTEIN FAR1-RELATED SEQUENCE"/>
    <property type="match status" value="1"/>
</dbReference>
<name>A0A9R1XHJ1_LACSA</name>
<accession>A0A9R1XHJ1</accession>
<evidence type="ECO:0000313" key="3">
    <source>
        <dbReference type="Proteomes" id="UP000235145"/>
    </source>
</evidence>
<comment type="caution">
    <text evidence="2">The sequence shown here is derived from an EMBL/GenBank/DDBJ whole genome shotgun (WGS) entry which is preliminary data.</text>
</comment>
<feature type="chain" id="PRO_5040503840" description="Protein FAR1-RELATED SEQUENCE" evidence="1">
    <location>
        <begin position="18"/>
        <end position="289"/>
    </location>
</feature>
<evidence type="ECO:0000313" key="2">
    <source>
        <dbReference type="EMBL" id="KAJ0212919.1"/>
    </source>
</evidence>
<evidence type="ECO:0008006" key="4">
    <source>
        <dbReference type="Google" id="ProtNLM"/>
    </source>
</evidence>
<evidence type="ECO:0000256" key="1">
    <source>
        <dbReference type="SAM" id="SignalP"/>
    </source>
</evidence>